<reference evidence="11" key="2">
    <citation type="submission" date="2014-05" db="EMBL/GenBank/DDBJ databases">
        <title>Draft genome sequence of Virgibacillus massiliensis Vm-5.</title>
        <authorList>
            <person name="Khelaifia S."/>
            <person name="Croce O."/>
            <person name="Lagier J.C."/>
            <person name="Raoult D."/>
        </authorList>
    </citation>
    <scope>NUCLEOTIDE SEQUENCE [LARGE SCALE GENOMIC DNA]</scope>
    <source>
        <strain evidence="11">Vm-5</strain>
    </source>
</reference>
<feature type="transmembrane region" description="Helical" evidence="7">
    <location>
        <begin position="58"/>
        <end position="78"/>
    </location>
</feature>
<feature type="domain" description="YetF C-terminal" evidence="8">
    <location>
        <begin position="81"/>
        <end position="207"/>
    </location>
</feature>
<keyword evidence="5 7" id="KW-1133">Transmembrane helix</keyword>
<gene>
    <name evidence="10" type="ORF">BN990_04365</name>
</gene>
<evidence type="ECO:0000259" key="8">
    <source>
        <dbReference type="Pfam" id="PF04239"/>
    </source>
</evidence>
<feature type="transmembrane region" description="Helical" evidence="7">
    <location>
        <begin position="6"/>
        <end position="25"/>
    </location>
</feature>
<proteinExistence type="inferred from homology"/>
<dbReference type="InterPro" id="IPR023090">
    <property type="entry name" value="UPF0702_alpha/beta_dom_sf"/>
</dbReference>
<dbReference type="PANTHER" id="PTHR34582">
    <property type="entry name" value="UPF0702 TRANSMEMBRANE PROTEIN YCAP"/>
    <property type="match status" value="1"/>
</dbReference>
<evidence type="ECO:0000256" key="6">
    <source>
        <dbReference type="ARBA" id="ARBA00023136"/>
    </source>
</evidence>
<dbReference type="AlphaFoldDB" id="A0A024QJ91"/>
<organism evidence="10 11">
    <name type="scientific">Virgibacillus massiliensis</name>
    <dbReference type="NCBI Taxonomy" id="1462526"/>
    <lineage>
        <taxon>Bacteria</taxon>
        <taxon>Bacillati</taxon>
        <taxon>Bacillota</taxon>
        <taxon>Bacilli</taxon>
        <taxon>Bacillales</taxon>
        <taxon>Bacillaceae</taxon>
        <taxon>Virgibacillus</taxon>
    </lineage>
</organism>
<feature type="transmembrane region" description="Helical" evidence="7">
    <location>
        <begin position="32"/>
        <end position="52"/>
    </location>
</feature>
<dbReference type="Proteomes" id="UP000028875">
    <property type="component" value="Unassembled WGS sequence"/>
</dbReference>
<protein>
    <recommendedName>
        <fullName evidence="12">DUF421 domain-containing protein</fullName>
    </recommendedName>
</protein>
<keyword evidence="11" id="KW-1185">Reference proteome</keyword>
<evidence type="ECO:0000256" key="1">
    <source>
        <dbReference type="ARBA" id="ARBA00004651"/>
    </source>
</evidence>
<reference evidence="10 11" key="1">
    <citation type="submission" date="2014-03" db="EMBL/GenBank/DDBJ databases">
        <authorList>
            <person name="Urmite Genomes U."/>
        </authorList>
    </citation>
    <scope>NUCLEOTIDE SEQUENCE [LARGE SCALE GENOMIC DNA]</scope>
    <source>
        <strain evidence="10 11">Vm-5</strain>
    </source>
</reference>
<comment type="similarity">
    <text evidence="2">Belongs to the UPF0702 family.</text>
</comment>
<dbReference type="InterPro" id="IPR048454">
    <property type="entry name" value="YetF_N"/>
</dbReference>
<evidence type="ECO:0000256" key="3">
    <source>
        <dbReference type="ARBA" id="ARBA00022475"/>
    </source>
</evidence>
<feature type="domain" description="YetF-like N-terminal transmembrane" evidence="9">
    <location>
        <begin position="4"/>
        <end position="78"/>
    </location>
</feature>
<keyword evidence="4 7" id="KW-0812">Transmembrane</keyword>
<dbReference type="PANTHER" id="PTHR34582:SF6">
    <property type="entry name" value="UPF0702 TRANSMEMBRANE PROTEIN YCAP"/>
    <property type="match status" value="1"/>
</dbReference>
<dbReference type="STRING" id="1462526.BN990_04365"/>
<keyword evidence="6 7" id="KW-0472">Membrane</keyword>
<evidence type="ECO:0000256" key="7">
    <source>
        <dbReference type="SAM" id="Phobius"/>
    </source>
</evidence>
<evidence type="ECO:0000313" key="11">
    <source>
        <dbReference type="Proteomes" id="UP000028875"/>
    </source>
</evidence>
<dbReference type="Pfam" id="PF20730">
    <property type="entry name" value="YetF_N"/>
    <property type="match status" value="1"/>
</dbReference>
<evidence type="ECO:0000259" key="9">
    <source>
        <dbReference type="Pfam" id="PF20730"/>
    </source>
</evidence>
<dbReference type="InterPro" id="IPR007353">
    <property type="entry name" value="DUF421"/>
</dbReference>
<accession>A0A024QJ91</accession>
<dbReference type="Gene3D" id="3.30.240.20">
    <property type="entry name" value="bsu07140 like domains"/>
    <property type="match status" value="2"/>
</dbReference>
<sequence>MSVFELLLKIVVSFLVLLCLARLMGRKEISQMTFFNFVSAMTIGSIAADTIMNQQTHLHIGMIALIAWALFTILMGYLDIKSKKVRKVVNGQPITVIKNGVLLEKSLRKTRLTIDSLQSLLREKNIFSINDVDQAIFETSGKLSVLQKHSKQQLSKTKDSPEPVEVISSGKINVTNLAKLNLDIPWLDRQIQEIGIATISEITHAEVEPKGSLYIQIKNKPKNERKQS</sequence>
<name>A0A024QJ91_9BACI</name>
<comment type="caution">
    <text evidence="10">The sequence shown here is derived from an EMBL/GenBank/DDBJ whole genome shotgun (WGS) entry which is preliminary data.</text>
</comment>
<dbReference type="RefSeq" id="WP_021290692.1">
    <property type="nucleotide sequence ID" value="NZ_BNER01000005.1"/>
</dbReference>
<evidence type="ECO:0000313" key="10">
    <source>
        <dbReference type="EMBL" id="CDQ41986.1"/>
    </source>
</evidence>
<dbReference type="EMBL" id="CCDP010000004">
    <property type="protein sequence ID" value="CDQ41986.1"/>
    <property type="molecule type" value="Genomic_DNA"/>
</dbReference>
<dbReference type="GO" id="GO:0005886">
    <property type="term" value="C:plasma membrane"/>
    <property type="evidence" value="ECO:0007669"/>
    <property type="project" value="UniProtKB-SubCell"/>
</dbReference>
<keyword evidence="3" id="KW-1003">Cell membrane</keyword>
<evidence type="ECO:0008006" key="12">
    <source>
        <dbReference type="Google" id="ProtNLM"/>
    </source>
</evidence>
<comment type="subcellular location">
    <subcellularLocation>
        <location evidence="1">Cell membrane</location>
        <topology evidence="1">Multi-pass membrane protein</topology>
    </subcellularLocation>
</comment>
<evidence type="ECO:0000256" key="5">
    <source>
        <dbReference type="ARBA" id="ARBA00022989"/>
    </source>
</evidence>
<dbReference type="Pfam" id="PF04239">
    <property type="entry name" value="DUF421"/>
    <property type="match status" value="1"/>
</dbReference>
<dbReference type="eggNOG" id="COG2323">
    <property type="taxonomic scope" value="Bacteria"/>
</dbReference>
<evidence type="ECO:0000256" key="2">
    <source>
        <dbReference type="ARBA" id="ARBA00006448"/>
    </source>
</evidence>
<dbReference type="OrthoDB" id="9778331at2"/>
<evidence type="ECO:0000256" key="4">
    <source>
        <dbReference type="ARBA" id="ARBA00022692"/>
    </source>
</evidence>